<keyword evidence="2" id="KW-0378">Hydrolase</keyword>
<gene>
    <name evidence="3" type="ORF">GCM10022232_63940</name>
</gene>
<dbReference type="Proteomes" id="UP001500456">
    <property type="component" value="Unassembled WGS sequence"/>
</dbReference>
<dbReference type="CDD" id="cd00586">
    <property type="entry name" value="4HBT"/>
    <property type="match status" value="1"/>
</dbReference>
<evidence type="ECO:0000256" key="1">
    <source>
        <dbReference type="ARBA" id="ARBA00005953"/>
    </source>
</evidence>
<dbReference type="RefSeq" id="WP_345568093.1">
    <property type="nucleotide sequence ID" value="NZ_BAAAZX010000021.1"/>
</dbReference>
<dbReference type="SUPFAM" id="SSF54637">
    <property type="entry name" value="Thioesterase/thiol ester dehydrase-isomerase"/>
    <property type="match status" value="1"/>
</dbReference>
<dbReference type="PANTHER" id="PTHR31793:SF27">
    <property type="entry name" value="NOVEL THIOESTERASE SUPERFAMILY DOMAIN AND SAPOSIN A-TYPE DOMAIN CONTAINING PROTEIN (0610012H03RIK)"/>
    <property type="match status" value="1"/>
</dbReference>
<name>A0ABP7SL07_9ACTN</name>
<dbReference type="Pfam" id="PF13279">
    <property type="entry name" value="4HBT_2"/>
    <property type="match status" value="1"/>
</dbReference>
<reference evidence="4" key="1">
    <citation type="journal article" date="2019" name="Int. J. Syst. Evol. Microbiol.">
        <title>The Global Catalogue of Microorganisms (GCM) 10K type strain sequencing project: providing services to taxonomists for standard genome sequencing and annotation.</title>
        <authorList>
            <consortium name="The Broad Institute Genomics Platform"/>
            <consortium name="The Broad Institute Genome Sequencing Center for Infectious Disease"/>
            <person name="Wu L."/>
            <person name="Ma J."/>
        </authorList>
    </citation>
    <scope>NUCLEOTIDE SEQUENCE [LARGE SCALE GENOMIC DNA]</scope>
    <source>
        <strain evidence="4">JCM 16924</strain>
    </source>
</reference>
<comment type="caution">
    <text evidence="3">The sequence shown here is derived from an EMBL/GenBank/DDBJ whole genome shotgun (WGS) entry which is preliminary data.</text>
</comment>
<evidence type="ECO:0000313" key="3">
    <source>
        <dbReference type="EMBL" id="GAA4012975.1"/>
    </source>
</evidence>
<sequence length="147" mass="16540">MTTGQDDYAYLHVVRYHEVDPQSHVYHSRYLEIADVGFSDHLAGLLGMPYSRFVEHGFDPALVATQIRFSAPARYEDRLKVYVTPTRVGRSSFDVCIRIEREKDDLPVATVTTTYVNYDTHTERAREIPPAVAAALRKGIPPAGSEA</sequence>
<dbReference type="Gene3D" id="3.10.129.10">
    <property type="entry name" value="Hotdog Thioesterase"/>
    <property type="match status" value="1"/>
</dbReference>
<organism evidence="3 4">
    <name type="scientific">Streptomyces plumbiresistens</name>
    <dbReference type="NCBI Taxonomy" id="511811"/>
    <lineage>
        <taxon>Bacteria</taxon>
        <taxon>Bacillati</taxon>
        <taxon>Actinomycetota</taxon>
        <taxon>Actinomycetes</taxon>
        <taxon>Kitasatosporales</taxon>
        <taxon>Streptomycetaceae</taxon>
        <taxon>Streptomyces</taxon>
    </lineage>
</organism>
<accession>A0ABP7SL07</accession>
<keyword evidence="4" id="KW-1185">Reference proteome</keyword>
<evidence type="ECO:0000256" key="2">
    <source>
        <dbReference type="ARBA" id="ARBA00022801"/>
    </source>
</evidence>
<dbReference type="PANTHER" id="PTHR31793">
    <property type="entry name" value="4-HYDROXYBENZOYL-COA THIOESTERASE FAMILY MEMBER"/>
    <property type="match status" value="1"/>
</dbReference>
<proteinExistence type="inferred from homology"/>
<dbReference type="InterPro" id="IPR050563">
    <property type="entry name" value="4-hydroxybenzoyl-CoA_TE"/>
</dbReference>
<comment type="similarity">
    <text evidence="1">Belongs to the 4-hydroxybenzoyl-CoA thioesterase family.</text>
</comment>
<protein>
    <recommendedName>
        <fullName evidence="5">Thioesterase</fullName>
    </recommendedName>
</protein>
<dbReference type="EMBL" id="BAAAZX010000021">
    <property type="protein sequence ID" value="GAA4012975.1"/>
    <property type="molecule type" value="Genomic_DNA"/>
</dbReference>
<dbReference type="InterPro" id="IPR029069">
    <property type="entry name" value="HotDog_dom_sf"/>
</dbReference>
<evidence type="ECO:0008006" key="5">
    <source>
        <dbReference type="Google" id="ProtNLM"/>
    </source>
</evidence>
<evidence type="ECO:0000313" key="4">
    <source>
        <dbReference type="Proteomes" id="UP001500456"/>
    </source>
</evidence>